<dbReference type="GO" id="GO:0039666">
    <property type="term" value="P:virion attachment to host cell pilus"/>
    <property type="evidence" value="ECO:0007669"/>
    <property type="project" value="UniProtKB-KW"/>
</dbReference>
<keyword evidence="1" id="KW-1175">Viral attachment to host cell pilus</keyword>
<evidence type="ECO:0000256" key="2">
    <source>
        <dbReference type="ARBA" id="ARBA00035110"/>
    </source>
</evidence>
<name>A0A6H0DID7_9VIRU</name>
<keyword evidence="1" id="KW-0945">Host-virus interaction</keyword>
<keyword evidence="1" id="KW-1160">Virus entry into host cell</keyword>
<evidence type="ECO:0000313" key="3">
    <source>
        <dbReference type="EMBL" id="QIS87954.1"/>
    </source>
</evidence>
<dbReference type="Pfam" id="PF03863">
    <property type="entry name" value="Phage_mat-A"/>
    <property type="match status" value="1"/>
</dbReference>
<keyword evidence="1" id="KW-1161">Viral attachment to host cell</keyword>
<dbReference type="InterPro" id="IPR005563">
    <property type="entry name" value="A_protein"/>
</dbReference>
<sequence length="448" mass="51557">MSTLVIDYWRHPTSDDPIFRSRRHAAIRQIAEIHAKGNGLQFDDVIEHGRVMRLEPRKTFFDRKITKTPNFKSRQRAGEIIVNPYQVQNVIIEYEDRIKTPLKLVNYYWRTDLGWYLPSQVRRWYGPVTDLPDVIDGFDQYLGCTYYLIDGAVDTPCQPKDLPELPDPFPWKHWDEDEIQALVTSAFAEINSGEWDMLTSLAEAKETVKFIADKLIAAGKLLLKLRHPSNFLGKPKDIVEKASSNWLEYRYAIMPLVYEIEDIASALENLGRLYNKVSSKSTSEYEESIDVGWQKDFDEVLVSYSVAIKRRYDPSTVLSATDQMVGFNPLVTAWELVPFSFVIDWFINVGDLLAATTSIPDYCDQGATLGINVKRSGSYRTESETSCGTVSTHAKLLERSYYRRVIDEGEAGFQFQPNLHWRRYLDAFALSWGQLRQALSSTQSTRRV</sequence>
<keyword evidence="1" id="KW-0946">Virion</keyword>
<evidence type="ECO:0000256" key="1">
    <source>
        <dbReference type="ARBA" id="ARBA00023104"/>
    </source>
</evidence>
<accession>A0A6H0DID7</accession>
<reference evidence="3" key="1">
    <citation type="submission" date="2020-01" db="EMBL/GenBank/DDBJ databases">
        <title>Sustained virome diversity in Antarctic penguins and their ticks: geographical connectedness and no evidence for low pathogen pressure.</title>
        <authorList>
            <person name="Wille M."/>
            <person name="Harvey E."/>
            <person name="Shi M."/>
            <person name="Gonzalez-Acuna D."/>
            <person name="Holmes E.C."/>
            <person name="Hurt A.C."/>
        </authorList>
    </citation>
    <scope>NUCLEOTIDE SEQUENCE</scope>
    <source>
        <strain evidence="3">Antarctic21</strain>
    </source>
</reference>
<organism evidence="3">
    <name type="scientific">Rymill virus</name>
    <dbReference type="NCBI Taxonomy" id="2707259"/>
    <lineage>
        <taxon>Viruses</taxon>
        <taxon>Riboviria</taxon>
    </lineage>
</organism>
<proteinExistence type="inferred from homology"/>
<dbReference type="EMBL" id="MT025085">
    <property type="protein sequence ID" value="QIS87954.1"/>
    <property type="molecule type" value="Genomic_RNA"/>
</dbReference>
<protein>
    <submittedName>
        <fullName evidence="3">A-protein</fullName>
    </submittedName>
</protein>
<comment type="similarity">
    <text evidence="2">Belongs to the Leviviricetes maturation protein family.</text>
</comment>